<feature type="transmembrane region" description="Helical" evidence="2">
    <location>
        <begin position="1954"/>
        <end position="1973"/>
    </location>
</feature>
<keyword evidence="2" id="KW-0812">Transmembrane</keyword>
<comment type="caution">
    <text evidence="4">The sequence shown here is derived from an EMBL/GenBank/DDBJ whole genome shotgun (WGS) entry which is preliminary data.</text>
</comment>
<feature type="compositionally biased region" description="Polar residues" evidence="1">
    <location>
        <begin position="1051"/>
        <end position="1064"/>
    </location>
</feature>
<proteinExistence type="predicted"/>
<keyword evidence="2" id="KW-1133">Transmembrane helix</keyword>
<feature type="compositionally biased region" description="Polar residues" evidence="1">
    <location>
        <begin position="1012"/>
        <end position="1021"/>
    </location>
</feature>
<dbReference type="SUPFAM" id="SSF53098">
    <property type="entry name" value="Ribonuclease H-like"/>
    <property type="match status" value="1"/>
</dbReference>
<evidence type="ECO:0000313" key="5">
    <source>
        <dbReference type="Proteomes" id="UP000186817"/>
    </source>
</evidence>
<dbReference type="PROSITE" id="PS50994">
    <property type="entry name" value="INTEGRASE"/>
    <property type="match status" value="1"/>
</dbReference>
<gene>
    <name evidence="4" type="ORF">AK812_SmicGene32797</name>
</gene>
<dbReference type="InterPro" id="IPR001584">
    <property type="entry name" value="Integrase_cat-core"/>
</dbReference>
<dbReference type="Gene3D" id="3.30.420.10">
    <property type="entry name" value="Ribonuclease H-like superfamily/Ribonuclease H"/>
    <property type="match status" value="1"/>
</dbReference>
<sequence>MASARTPSTTARSDKETPLPLYMGKKVMNAVTLMMAMTSQLLLQLHLEGRDGLWEVSCAPHSWLSTAAQEHGLQPRSINLPSGFDLYKESTWQHLRELRHRRRPLRVWFSLPCSKWSSWNTLNYKHPKELERLETYRRRDRRMLWWMNSFVKETLREDPNVQIYFEWPASCQGWKQPPMVDLATFLEEQCVPWLSCRIDGCNYGMKNPQDGLFVKKQWTVRTTDENFHKAFRAKVCPGCHGQHSAQEAIETADSFYYPWKMVQSIVRHWCDQLVPRRHHQLLQLRQDAPSLRDDVLNDGSEEILQVSNGEDAFEDSEFIPEGDLQGLTSTTSESCVPGGDLQGLTSTTSESCVPSGVSYEDLINYHLVHKNFSFNNLEEILMHPCSDAPRYMSKHTRWGNSDGHAFLLGAYSHGHMKGISKMSFKFASLLKYVNAFLRHHLPEASWSSVMISYNRSVFPHRDHHNDKNSYNHLVCVGPYEGGGLWLSETSSTTNPSVRRRIPDGRVLPGRVEPTRHRIVTFDPMCWHASQTWKGTRVAVSAYTTRLASQLDGAQHKCLRQLGFPPLRPRAQQPLQAALAAEMDSLPEGVDEQTYKRWEAQVAKFHKAAGHPTNRNLARIVEEAGHEKWKIEVARNHACPACQSLKPGGTSSGQVPPATTHALYPAWHAVGVDTGEWVVPNQKKKVKFLVFVDVTTKLRVLQPLHVYDFLEMKTESAEEVMTALTDKWLAVFPKPKVLLMDSAKSFVSDAFHEFASSLNIQVHYIAEKEHWAHGTVEAVVQDIKMTASAIQLESLDQDPRITLQLAASALNSTEYTAGFSAYQWAFGRQYDITDEDVRTYLNNDYPGEFLKLVTARQQAEAVATKTRALRTLSKLGNSIVRQPLRTFSPMDLVKIWRCVWPKEQYKGPRGGLRMSGRPHWIGPGRVIFCEVVPHQDGSDARRHICWVLVGKQLFRCSVHSVRPVTPTERFQFETSGEEQIHQWRSLKDVLPQREFVDLTDQEPSTGEVELPNLPSQPDSQTVVEPPSRRVRSKTTPTTTAAAPSATEDDTGNVPTSSTTRSSADVNNYDMPATKKPRQDDWVENLLTEARQETEHDLFACLESIDDAVNCLKIEFDVGDLSNRQRKFLERNPVSFMVKKMRDSEVSIARLSPSDRRLFERAKMKEVESFLKHEAVRKCLDLEEVKQAFDRNRIIRARWVLTWKPIPPEDRESAVQDAKSNVKTTHTADGSKKAKARIVLLGFEHPSLLDSKFKTASPVQSTLGRNLLYTKAMHEQWDLEGLDISTAFLQTMPTEADREIWTYGVEELREALGVGQEGIMRILRNVYGSTTAPRGLWLDLHRKLTTLGAQAVMGERCLWIWLSKTEMDGDHPRMIGGMGGHVDDFHRTGDQGSSEWREIVDKINKAYEWGMIKKNSYRHAGTDVTIKEDANGFKKLVVDQEYYIETLQDLDIPVDRLRGDGPLLPREVEACRTALGALQWLAVQSQPQLCSRCNLLLTELVTTGTMSTALEIQGMVCEIRNQSYALEFRKFPDARHWSDIVFISMGDQAHSNRPKGDSTGGMLTLVAGPGCIDGKMCPMSLIGWRTWKLKRKAIGSNDAEVQSILEAEDQNFRARLLWSELNGAAGRHEHRELRRDMVDQVEAQILRIKGILCTDSKGGYDAVEVNESPLLGLSNMRAALQAFQLRDNLERSACQLRWLASDYDLADALTKKRADARQGLLRFLSSGVWAAELYVIMTTTFEEMACGSMLWWFADRSLELCDLASTLLYCLEAYRRLQAVSQTGMEEALWVTSVVVLAAAWFHMLIFHAHFSQPVQPGKQREVDICHVGAGFCCLVIPLIFVLVFGLSYWNPTSLGAMASGLGVWLVLGSCCLGAVGWSKNTPVPGGTSAGLDAPGLGHVVACRAEHSSLEEVIKFRQANGYYEILRLAQDVPGIVMCSIDLSYFGASWYALMKLSLSVCLLSLYCVLFVVLCAVPRRDSSKTGIVVGAPVSP</sequence>
<feature type="region of interest" description="Disordered" evidence="1">
    <location>
        <begin position="1001"/>
        <end position="1075"/>
    </location>
</feature>
<name>A0A1Q9CTD3_SYMMI</name>
<reference evidence="4 5" key="1">
    <citation type="submission" date="2016-02" db="EMBL/GenBank/DDBJ databases">
        <title>Genome analysis of coral dinoflagellate symbionts highlights evolutionary adaptations to a symbiotic lifestyle.</title>
        <authorList>
            <person name="Aranda M."/>
            <person name="Li Y."/>
            <person name="Liew Y.J."/>
            <person name="Baumgarten S."/>
            <person name="Simakov O."/>
            <person name="Wilson M."/>
            <person name="Piel J."/>
            <person name="Ashoor H."/>
            <person name="Bougouffa S."/>
            <person name="Bajic V.B."/>
            <person name="Ryu T."/>
            <person name="Ravasi T."/>
            <person name="Bayer T."/>
            <person name="Micklem G."/>
            <person name="Kim H."/>
            <person name="Bhak J."/>
            <person name="Lajeunesse T.C."/>
            <person name="Voolstra C.R."/>
        </authorList>
    </citation>
    <scope>NUCLEOTIDE SEQUENCE [LARGE SCALE GENOMIC DNA]</scope>
    <source>
        <strain evidence="4 5">CCMP2467</strain>
    </source>
</reference>
<dbReference type="Proteomes" id="UP000186817">
    <property type="component" value="Unassembled WGS sequence"/>
</dbReference>
<dbReference type="OrthoDB" id="410710at2759"/>
<dbReference type="GO" id="GO:0003676">
    <property type="term" value="F:nucleic acid binding"/>
    <property type="evidence" value="ECO:0007669"/>
    <property type="project" value="InterPro"/>
</dbReference>
<feature type="transmembrane region" description="Helical" evidence="2">
    <location>
        <begin position="1854"/>
        <end position="1876"/>
    </location>
</feature>
<organism evidence="4 5">
    <name type="scientific">Symbiodinium microadriaticum</name>
    <name type="common">Dinoflagellate</name>
    <name type="synonym">Zooxanthella microadriatica</name>
    <dbReference type="NCBI Taxonomy" id="2951"/>
    <lineage>
        <taxon>Eukaryota</taxon>
        <taxon>Sar</taxon>
        <taxon>Alveolata</taxon>
        <taxon>Dinophyceae</taxon>
        <taxon>Suessiales</taxon>
        <taxon>Symbiodiniaceae</taxon>
        <taxon>Symbiodinium</taxon>
    </lineage>
</organism>
<protein>
    <recommendedName>
        <fullName evidence="3">Integrase catalytic domain-containing protein</fullName>
    </recommendedName>
</protein>
<evidence type="ECO:0000313" key="4">
    <source>
        <dbReference type="EMBL" id="OLP86137.1"/>
    </source>
</evidence>
<accession>A0A1Q9CTD3</accession>
<evidence type="ECO:0000256" key="1">
    <source>
        <dbReference type="SAM" id="MobiDB-lite"/>
    </source>
</evidence>
<dbReference type="InterPro" id="IPR012337">
    <property type="entry name" value="RNaseH-like_sf"/>
</dbReference>
<feature type="transmembrane region" description="Helical" evidence="2">
    <location>
        <begin position="1826"/>
        <end position="1848"/>
    </location>
</feature>
<feature type="compositionally biased region" description="Low complexity" evidence="1">
    <location>
        <begin position="1032"/>
        <end position="1044"/>
    </location>
</feature>
<keyword evidence="2" id="KW-0472">Membrane</keyword>
<dbReference type="InterPro" id="IPR036397">
    <property type="entry name" value="RNaseH_sf"/>
</dbReference>
<evidence type="ECO:0000259" key="3">
    <source>
        <dbReference type="PROSITE" id="PS50994"/>
    </source>
</evidence>
<feature type="transmembrane region" description="Helical" evidence="2">
    <location>
        <begin position="1786"/>
        <end position="1805"/>
    </location>
</feature>
<evidence type="ECO:0000256" key="2">
    <source>
        <dbReference type="SAM" id="Phobius"/>
    </source>
</evidence>
<dbReference type="GO" id="GO:0015074">
    <property type="term" value="P:DNA integration"/>
    <property type="evidence" value="ECO:0007669"/>
    <property type="project" value="InterPro"/>
</dbReference>
<dbReference type="EMBL" id="LSRX01000934">
    <property type="protein sequence ID" value="OLP86137.1"/>
    <property type="molecule type" value="Genomic_DNA"/>
</dbReference>
<keyword evidence="5" id="KW-1185">Reference proteome</keyword>
<feature type="domain" description="Integrase catalytic" evidence="3">
    <location>
        <begin position="660"/>
        <end position="830"/>
    </location>
</feature>